<evidence type="ECO:0000313" key="8">
    <source>
        <dbReference type="Proteomes" id="UP000268093"/>
    </source>
</evidence>
<accession>A0A433DF91</accession>
<keyword evidence="2" id="KW-0677">Repeat</keyword>
<gene>
    <name evidence="7" type="ORF">BC936DRAFT_142344</name>
</gene>
<evidence type="ECO:0000256" key="5">
    <source>
        <dbReference type="PROSITE-ProRule" id="PRU00042"/>
    </source>
</evidence>
<keyword evidence="3 5" id="KW-0863">Zinc-finger</keyword>
<dbReference type="EMBL" id="RBNI01002239">
    <property type="protein sequence ID" value="RUP49508.1"/>
    <property type="molecule type" value="Genomic_DNA"/>
</dbReference>
<dbReference type="SMART" id="SM00355">
    <property type="entry name" value="ZnF_C2H2"/>
    <property type="match status" value="4"/>
</dbReference>
<evidence type="ECO:0000259" key="6">
    <source>
        <dbReference type="PROSITE" id="PS50157"/>
    </source>
</evidence>
<evidence type="ECO:0000256" key="2">
    <source>
        <dbReference type="ARBA" id="ARBA00022737"/>
    </source>
</evidence>
<dbReference type="SUPFAM" id="SSF57667">
    <property type="entry name" value="beta-beta-alpha zinc fingers"/>
    <property type="match status" value="3"/>
</dbReference>
<keyword evidence="1" id="KW-0479">Metal-binding</keyword>
<reference evidence="7 8" key="1">
    <citation type="journal article" date="2018" name="New Phytol.">
        <title>Phylogenomics of Endogonaceae and evolution of mycorrhizas within Mucoromycota.</title>
        <authorList>
            <person name="Chang Y."/>
            <person name="Desiro A."/>
            <person name="Na H."/>
            <person name="Sandor L."/>
            <person name="Lipzen A."/>
            <person name="Clum A."/>
            <person name="Barry K."/>
            <person name="Grigoriev I.V."/>
            <person name="Martin F.M."/>
            <person name="Stajich J.E."/>
            <person name="Smith M.E."/>
            <person name="Bonito G."/>
            <person name="Spatafora J.W."/>
        </authorList>
    </citation>
    <scope>NUCLEOTIDE SEQUENCE [LARGE SCALE GENOMIC DNA]</scope>
    <source>
        <strain evidence="7 8">GMNB39</strain>
    </source>
</reference>
<evidence type="ECO:0000256" key="4">
    <source>
        <dbReference type="ARBA" id="ARBA00022833"/>
    </source>
</evidence>
<dbReference type="PROSITE" id="PS00028">
    <property type="entry name" value="ZINC_FINGER_C2H2_1"/>
    <property type="match status" value="3"/>
</dbReference>
<feature type="domain" description="C2H2-type" evidence="6">
    <location>
        <begin position="164"/>
        <end position="193"/>
    </location>
</feature>
<dbReference type="AlphaFoldDB" id="A0A433DF91"/>
<dbReference type="PROSITE" id="PS50157">
    <property type="entry name" value="ZINC_FINGER_C2H2_2"/>
    <property type="match status" value="3"/>
</dbReference>
<dbReference type="InterPro" id="IPR036236">
    <property type="entry name" value="Znf_C2H2_sf"/>
</dbReference>
<keyword evidence="8" id="KW-1185">Reference proteome</keyword>
<dbReference type="Proteomes" id="UP000268093">
    <property type="component" value="Unassembled WGS sequence"/>
</dbReference>
<comment type="caution">
    <text evidence="7">The sequence shown here is derived from an EMBL/GenBank/DDBJ whole genome shotgun (WGS) entry which is preliminary data.</text>
</comment>
<dbReference type="InterPro" id="IPR013087">
    <property type="entry name" value="Znf_C2H2_type"/>
</dbReference>
<feature type="domain" description="C2H2-type" evidence="6">
    <location>
        <begin position="123"/>
        <end position="147"/>
    </location>
</feature>
<dbReference type="Pfam" id="PF12874">
    <property type="entry name" value="zf-met"/>
    <property type="match status" value="3"/>
</dbReference>
<evidence type="ECO:0000256" key="3">
    <source>
        <dbReference type="ARBA" id="ARBA00022771"/>
    </source>
</evidence>
<organism evidence="7 8">
    <name type="scientific">Jimgerdemannia flammicorona</name>
    <dbReference type="NCBI Taxonomy" id="994334"/>
    <lineage>
        <taxon>Eukaryota</taxon>
        <taxon>Fungi</taxon>
        <taxon>Fungi incertae sedis</taxon>
        <taxon>Mucoromycota</taxon>
        <taxon>Mucoromycotina</taxon>
        <taxon>Endogonomycetes</taxon>
        <taxon>Endogonales</taxon>
        <taxon>Endogonaceae</taxon>
        <taxon>Jimgerdemannia</taxon>
    </lineage>
</organism>
<dbReference type="OrthoDB" id="6077919at2759"/>
<name>A0A433DF91_9FUNG</name>
<sequence length="233" mass="25981">MDSSRHAYCLPCRREFRDRNALSQHNNSPVHRGKTFSCPFCSLQSNTVGGIAQHIENGRCPESPFTRKDIPKVVRAVEVLAGTKNLVTRPLITNGSTSGASASLSSPRVIVFDSELSWNGNLYQCKLCDKQFRTPTALSRHLGSPVHGSAIVVDSDIAWNGHAYECYVCNRQLFSSKALEQHLNSPAHDANEFWCRKCNRDFKLISALIHHFEAEVCSAGSNIARKVIKYITY</sequence>
<evidence type="ECO:0000313" key="7">
    <source>
        <dbReference type="EMBL" id="RUP49508.1"/>
    </source>
</evidence>
<feature type="domain" description="C2H2-type" evidence="6">
    <location>
        <begin position="7"/>
        <end position="36"/>
    </location>
</feature>
<evidence type="ECO:0000256" key="1">
    <source>
        <dbReference type="ARBA" id="ARBA00022723"/>
    </source>
</evidence>
<dbReference type="PANTHER" id="PTHR24379:SF121">
    <property type="entry name" value="C2H2-TYPE DOMAIN-CONTAINING PROTEIN"/>
    <property type="match status" value="1"/>
</dbReference>
<keyword evidence="4" id="KW-0862">Zinc</keyword>
<dbReference type="GO" id="GO:0008270">
    <property type="term" value="F:zinc ion binding"/>
    <property type="evidence" value="ECO:0007669"/>
    <property type="project" value="UniProtKB-KW"/>
</dbReference>
<proteinExistence type="predicted"/>
<dbReference type="Gene3D" id="3.30.160.60">
    <property type="entry name" value="Classic Zinc Finger"/>
    <property type="match status" value="2"/>
</dbReference>
<dbReference type="PANTHER" id="PTHR24379">
    <property type="entry name" value="KRAB AND ZINC FINGER DOMAIN-CONTAINING"/>
    <property type="match status" value="1"/>
</dbReference>
<protein>
    <recommendedName>
        <fullName evidence="6">C2H2-type domain-containing protein</fullName>
    </recommendedName>
</protein>